<dbReference type="PANTHER" id="PTHR30231">
    <property type="entry name" value="DNA POLYMERASE III SUBUNIT EPSILON"/>
    <property type="match status" value="1"/>
</dbReference>
<keyword evidence="4" id="KW-1185">Reference proteome</keyword>
<dbReference type="InterPro" id="IPR013520">
    <property type="entry name" value="Ribonucl_H"/>
</dbReference>
<evidence type="ECO:0000259" key="2">
    <source>
        <dbReference type="SMART" id="SM00479"/>
    </source>
</evidence>
<dbReference type="FunFam" id="3.30.420.10:FF:000045">
    <property type="entry name" value="3'-5' exonuclease DinG"/>
    <property type="match status" value="1"/>
</dbReference>
<dbReference type="STRING" id="145854.GA0074692_2583"/>
<dbReference type="InterPro" id="IPR036397">
    <property type="entry name" value="RNaseH_sf"/>
</dbReference>
<dbReference type="PANTHER" id="PTHR30231:SF41">
    <property type="entry name" value="DNA POLYMERASE III SUBUNIT EPSILON"/>
    <property type="match status" value="1"/>
</dbReference>
<evidence type="ECO:0000313" key="3">
    <source>
        <dbReference type="EMBL" id="SCL28665.1"/>
    </source>
</evidence>
<sequence>MFVRGQLTRQRGVDPRGLTFAFLDLETTGLHPNKGSRVCEVGIVRMRGDGVVLDEYSTLVNPGMRINNEEYHGITNADVKHAPTFQDVAGDVLAYLGGAIVVSHNLDYEERFLIAEYGRLGITLQGVPGLCTLVTARVHLDRWGYKLDNVANLITGEWPTALHSALGDSRALAATLAKLIAEAPQPLAWAGPPPGPLPSLPRTGIISPRAAGLRKGTEGWLATLTARLPYMASSPPPRPDGLRDYRALLAHALVDGRIVGEEATQLAVVAGRAGLTQSTARQVHEEFLAEARARAEDDGVVTSVELKELQRAAKELAASHLISDLEEAAAANRARTNGPLKGWRILPVGDSADVTEVVDYAVEQGAKVAVNVTKTVRLVIDGGAGQDDPRIAKAVTAGIDIMSPDQARKVLEAEAAKVRGGLFADAEGAQVAGRLAAERTAATRPARPEWHEFWRPREMTPAEYHARFVERHDDWDETPTIRITVPATVRVPATPVMTAQKKSGCAAVIAVGGLLVGGAFELVRQVIA</sequence>
<dbReference type="AlphaFoldDB" id="A0A1C6SGU7"/>
<dbReference type="GO" id="GO:0003676">
    <property type="term" value="F:nucleic acid binding"/>
    <property type="evidence" value="ECO:0007669"/>
    <property type="project" value="InterPro"/>
</dbReference>
<keyword evidence="1" id="KW-0378">Hydrolase</keyword>
<dbReference type="Pfam" id="PF00929">
    <property type="entry name" value="RNase_T"/>
    <property type="match status" value="1"/>
</dbReference>
<dbReference type="OrthoDB" id="190275at2"/>
<organism evidence="3 4">
    <name type="scientific">Micromonospora pallida</name>
    <dbReference type="NCBI Taxonomy" id="145854"/>
    <lineage>
        <taxon>Bacteria</taxon>
        <taxon>Bacillati</taxon>
        <taxon>Actinomycetota</taxon>
        <taxon>Actinomycetes</taxon>
        <taxon>Micromonosporales</taxon>
        <taxon>Micromonosporaceae</taxon>
        <taxon>Micromonospora</taxon>
    </lineage>
</organism>
<dbReference type="SUPFAM" id="SSF53098">
    <property type="entry name" value="Ribonuclease H-like"/>
    <property type="match status" value="1"/>
</dbReference>
<dbReference type="Proteomes" id="UP000198959">
    <property type="component" value="Unassembled WGS sequence"/>
</dbReference>
<dbReference type="GO" id="GO:0005829">
    <property type="term" value="C:cytosol"/>
    <property type="evidence" value="ECO:0007669"/>
    <property type="project" value="TreeGrafter"/>
</dbReference>
<protein>
    <submittedName>
        <fullName evidence="3">DNA polymerase-3 subunit epsilon</fullName>
    </submittedName>
</protein>
<reference evidence="4" key="1">
    <citation type="submission" date="2016-06" db="EMBL/GenBank/DDBJ databases">
        <authorList>
            <person name="Varghese N."/>
            <person name="Submissions Spin"/>
        </authorList>
    </citation>
    <scope>NUCLEOTIDE SEQUENCE [LARGE SCALE GENOMIC DNA]</scope>
    <source>
        <strain evidence="4">DSM 43817</strain>
    </source>
</reference>
<name>A0A1C6SGU7_9ACTN</name>
<dbReference type="GO" id="GO:0045004">
    <property type="term" value="P:DNA replication proofreading"/>
    <property type="evidence" value="ECO:0007669"/>
    <property type="project" value="TreeGrafter"/>
</dbReference>
<evidence type="ECO:0000256" key="1">
    <source>
        <dbReference type="ARBA" id="ARBA00022839"/>
    </source>
</evidence>
<dbReference type="SMART" id="SM00479">
    <property type="entry name" value="EXOIII"/>
    <property type="match status" value="1"/>
</dbReference>
<gene>
    <name evidence="3" type="ORF">GA0074692_2583</name>
</gene>
<proteinExistence type="predicted"/>
<dbReference type="GO" id="GO:0008408">
    <property type="term" value="F:3'-5' exonuclease activity"/>
    <property type="evidence" value="ECO:0007669"/>
    <property type="project" value="TreeGrafter"/>
</dbReference>
<keyword evidence="1" id="KW-0269">Exonuclease</keyword>
<dbReference type="Gene3D" id="3.30.420.10">
    <property type="entry name" value="Ribonuclease H-like superfamily/Ribonuclease H"/>
    <property type="match status" value="1"/>
</dbReference>
<keyword evidence="1" id="KW-0540">Nuclease</keyword>
<feature type="domain" description="Exonuclease" evidence="2">
    <location>
        <begin position="19"/>
        <end position="185"/>
    </location>
</feature>
<evidence type="ECO:0000313" key="4">
    <source>
        <dbReference type="Proteomes" id="UP000198959"/>
    </source>
</evidence>
<dbReference type="RefSeq" id="WP_091643830.1">
    <property type="nucleotide sequence ID" value="NZ_FMHW01000002.1"/>
</dbReference>
<dbReference type="EMBL" id="FMHW01000002">
    <property type="protein sequence ID" value="SCL28665.1"/>
    <property type="molecule type" value="Genomic_DNA"/>
</dbReference>
<dbReference type="CDD" id="cd06127">
    <property type="entry name" value="DEDDh"/>
    <property type="match status" value="1"/>
</dbReference>
<dbReference type="InterPro" id="IPR012337">
    <property type="entry name" value="RNaseH-like_sf"/>
</dbReference>
<accession>A0A1C6SGU7</accession>